<feature type="transmembrane region" description="Helical" evidence="9">
    <location>
        <begin position="54"/>
        <end position="73"/>
    </location>
</feature>
<evidence type="ECO:0000256" key="7">
    <source>
        <dbReference type="ARBA" id="ARBA00022989"/>
    </source>
</evidence>
<dbReference type="PANTHER" id="PTHR13929:SF0">
    <property type="entry name" value="UBIA PRENYLTRANSFERASE DOMAIN-CONTAINING PROTEIN 1"/>
    <property type="match status" value="1"/>
</dbReference>
<keyword evidence="5" id="KW-0808">Transferase</keyword>
<evidence type="ECO:0000313" key="10">
    <source>
        <dbReference type="EMBL" id="MEQ6888793.1"/>
    </source>
</evidence>
<keyword evidence="11" id="KW-1185">Reference proteome</keyword>
<protein>
    <submittedName>
        <fullName evidence="10">Prenyltransferase</fullName>
    </submittedName>
</protein>
<comment type="subcellular location">
    <subcellularLocation>
        <location evidence="1">Membrane</location>
        <topology evidence="1">Multi-pass membrane protein</topology>
    </subcellularLocation>
</comment>
<dbReference type="CDD" id="cd13962">
    <property type="entry name" value="PT_UbiA_UBIAD1"/>
    <property type="match status" value="1"/>
</dbReference>
<comment type="pathway">
    <text evidence="2">Quinol/quinone metabolism; menaquinone biosynthesis.</text>
</comment>
<evidence type="ECO:0000256" key="8">
    <source>
        <dbReference type="ARBA" id="ARBA00023136"/>
    </source>
</evidence>
<dbReference type="Proteomes" id="UP001472978">
    <property type="component" value="Unassembled WGS sequence"/>
</dbReference>
<feature type="transmembrane region" description="Helical" evidence="9">
    <location>
        <begin position="135"/>
        <end position="152"/>
    </location>
</feature>
<feature type="transmembrane region" description="Helical" evidence="9">
    <location>
        <begin position="291"/>
        <end position="316"/>
    </location>
</feature>
<dbReference type="EMBL" id="JBEGCI010000006">
    <property type="protein sequence ID" value="MEQ6888793.1"/>
    <property type="molecule type" value="Genomic_DNA"/>
</dbReference>
<accession>A0ABV1N502</accession>
<dbReference type="RefSeq" id="WP_349758315.1">
    <property type="nucleotide sequence ID" value="NZ_JBEGCI010000006.1"/>
</dbReference>
<name>A0ABV1N502_9GAMM</name>
<reference evidence="10 11" key="1">
    <citation type="submission" date="2024-05" db="EMBL/GenBank/DDBJ databases">
        <title>Halomonas sp. CS7 16S ribosomal RNA gene Genome sequencing and assembly.</title>
        <authorList>
            <person name="Yook S."/>
        </authorList>
    </citation>
    <scope>NUCLEOTIDE SEQUENCE [LARGE SCALE GENOMIC DNA]</scope>
    <source>
        <strain evidence="10 11">CS7</strain>
    </source>
</reference>
<comment type="caution">
    <text evidence="10">The sequence shown here is derived from an EMBL/GenBank/DDBJ whole genome shotgun (WGS) entry which is preliminary data.</text>
</comment>
<evidence type="ECO:0000256" key="1">
    <source>
        <dbReference type="ARBA" id="ARBA00004141"/>
    </source>
</evidence>
<feature type="transmembrane region" description="Helical" evidence="9">
    <location>
        <begin position="29"/>
        <end position="48"/>
    </location>
</feature>
<dbReference type="InterPro" id="IPR000537">
    <property type="entry name" value="UbiA_prenyltransferase"/>
</dbReference>
<dbReference type="PIRSF" id="PIRSF005355">
    <property type="entry name" value="UBIAD1"/>
    <property type="match status" value="1"/>
</dbReference>
<evidence type="ECO:0000256" key="6">
    <source>
        <dbReference type="ARBA" id="ARBA00022692"/>
    </source>
</evidence>
<evidence type="ECO:0000256" key="3">
    <source>
        <dbReference type="ARBA" id="ARBA00022428"/>
    </source>
</evidence>
<dbReference type="Gene3D" id="1.10.357.140">
    <property type="entry name" value="UbiA prenyltransferase"/>
    <property type="match status" value="1"/>
</dbReference>
<sequence>MPGRDARVTVPASPVGVLRVCWRCARPNFLVLAPLCAGLAVTSAWLDGRAPEGGAILLVLLAALLAHAAVNLFNEHHDFASGLDATTRRTSFSGGSGALPAHPEAARAVHRAALACLAGVVVIGAWCLWRAGPALLAYGLLGVALVVAYTGWLTRRPWLCLMAPGVGFGTLMVVGANHALTGGFSSTALVVSAVPTLMVSALLLANQLPDIEPDREVGRFHLAIMLGARRAARLVAVLVLGAFLVIPLAWAAGWLPAETWLMWLAAPAAFRLIQGLWQLPSDVDAGERTGLLPLLGLNVALLLASLSLLNLGLWLAA</sequence>
<gene>
    <name evidence="10" type="ORF">ABE957_08935</name>
</gene>
<keyword evidence="7 9" id="KW-1133">Transmembrane helix</keyword>
<dbReference type="InterPro" id="IPR044878">
    <property type="entry name" value="UbiA_sf"/>
</dbReference>
<evidence type="ECO:0000256" key="9">
    <source>
        <dbReference type="SAM" id="Phobius"/>
    </source>
</evidence>
<feature type="transmembrane region" description="Helical" evidence="9">
    <location>
        <begin position="234"/>
        <end position="254"/>
    </location>
</feature>
<dbReference type="InterPro" id="IPR026046">
    <property type="entry name" value="UBIAD1"/>
</dbReference>
<keyword evidence="6 9" id="KW-0812">Transmembrane</keyword>
<evidence type="ECO:0000256" key="2">
    <source>
        <dbReference type="ARBA" id="ARBA00004863"/>
    </source>
</evidence>
<organism evidence="10 11">
    <name type="scientific">Halomonas pelophila</name>
    <dbReference type="NCBI Taxonomy" id="3151122"/>
    <lineage>
        <taxon>Bacteria</taxon>
        <taxon>Pseudomonadati</taxon>
        <taxon>Pseudomonadota</taxon>
        <taxon>Gammaproteobacteria</taxon>
        <taxon>Oceanospirillales</taxon>
        <taxon>Halomonadaceae</taxon>
        <taxon>Halomonas</taxon>
    </lineage>
</organism>
<feature type="transmembrane region" description="Helical" evidence="9">
    <location>
        <begin position="186"/>
        <end position="205"/>
    </location>
</feature>
<feature type="transmembrane region" description="Helical" evidence="9">
    <location>
        <begin position="159"/>
        <end position="180"/>
    </location>
</feature>
<keyword evidence="8 9" id="KW-0472">Membrane</keyword>
<evidence type="ECO:0000256" key="5">
    <source>
        <dbReference type="ARBA" id="ARBA00022679"/>
    </source>
</evidence>
<keyword evidence="4" id="KW-1003">Cell membrane</keyword>
<evidence type="ECO:0000256" key="4">
    <source>
        <dbReference type="ARBA" id="ARBA00022475"/>
    </source>
</evidence>
<dbReference type="Pfam" id="PF01040">
    <property type="entry name" value="UbiA"/>
    <property type="match status" value="1"/>
</dbReference>
<evidence type="ECO:0000313" key="11">
    <source>
        <dbReference type="Proteomes" id="UP001472978"/>
    </source>
</evidence>
<feature type="transmembrane region" description="Helical" evidence="9">
    <location>
        <begin position="112"/>
        <end position="129"/>
    </location>
</feature>
<dbReference type="PANTHER" id="PTHR13929">
    <property type="entry name" value="1,4-DIHYDROXY-2-NAPHTHOATE OCTAPRENYLTRANSFERASE"/>
    <property type="match status" value="1"/>
</dbReference>
<keyword evidence="3" id="KW-0474">Menaquinone biosynthesis</keyword>
<proteinExistence type="predicted"/>